<evidence type="ECO:0000259" key="11">
    <source>
        <dbReference type="Pfam" id="PF00561"/>
    </source>
</evidence>
<keyword evidence="3" id="KW-0719">Serine esterase</keyword>
<evidence type="ECO:0000256" key="4">
    <source>
        <dbReference type="ARBA" id="ARBA00022692"/>
    </source>
</evidence>
<dbReference type="Proteomes" id="UP000037069">
    <property type="component" value="Unassembled WGS sequence"/>
</dbReference>
<keyword evidence="8 10" id="KW-0472">Membrane</keyword>
<keyword evidence="4 10" id="KW-0812">Transmembrane</keyword>
<feature type="active site" description="Charge relay system" evidence="9">
    <location>
        <position position="377"/>
    </location>
</feature>
<dbReference type="InterPro" id="IPR050960">
    <property type="entry name" value="AB_hydrolase_4_sf"/>
</dbReference>
<evidence type="ECO:0000256" key="9">
    <source>
        <dbReference type="PIRSR" id="PIRSR005211-1"/>
    </source>
</evidence>
<feature type="active site" description="Charge relay system" evidence="9">
    <location>
        <position position="408"/>
    </location>
</feature>
<dbReference type="GO" id="GO:0048240">
    <property type="term" value="P:sperm capacitation"/>
    <property type="evidence" value="ECO:0007669"/>
    <property type="project" value="TreeGrafter"/>
</dbReference>
<dbReference type="PIRSF" id="PIRSF005211">
    <property type="entry name" value="Ab_hydro_YheT"/>
    <property type="match status" value="1"/>
</dbReference>
<sequence>MLFLYYPILQCSYIYDQLLTSPQNFVQLFAAEFPFISFERQQLVQTLTAMSTAFLTAIAVILCILFRILNVNSQPLKPSVWCLDQQFLDCLYKIAPVLKEPYIPTRLWGFSGHVQTVLHSIVGRVKCPWPLGERVYLSLEDGSTLTYDLYQPLKEFEDDITVAICPGIGNSSESVYIRTFVHYAQCHGYRCAVLNHIGALNSVQVTASRIFTYGHTDDYSIMVENLTEKYRDTHIVAVGFSLGGNLVTKYMGESDKKKPQNIIGGISICQGYNAEEGTKWLLNWQNFRRFYLYIMTENMKNIILKHRHVLLSEETRQRHNLNEREIIAAATLPELDEAYTRRVHNFPTTTDLYRWSSSLHYFDKIEKPMIFINAKDDPLVPEDLLPPIKNFAASRHKTCYIELAHGGHLGFYEGGLIYPNPVTWLDRTLISMIGALFMIHINPSKHQISATH</sequence>
<dbReference type="GO" id="GO:0051792">
    <property type="term" value="P:medium-chain fatty acid biosynthetic process"/>
    <property type="evidence" value="ECO:0007669"/>
    <property type="project" value="TreeGrafter"/>
</dbReference>
<dbReference type="FunFam" id="3.40.50.1820:FF:000208">
    <property type="entry name" value="Adenosine deaminase CECR1-A"/>
    <property type="match status" value="1"/>
</dbReference>
<proteinExistence type="inferred from homology"/>
<evidence type="ECO:0000256" key="8">
    <source>
        <dbReference type="ARBA" id="ARBA00023136"/>
    </source>
</evidence>
<dbReference type="OMA" id="HCTGEDV"/>
<evidence type="ECO:0000256" key="6">
    <source>
        <dbReference type="ARBA" id="ARBA00022968"/>
    </source>
</evidence>
<evidence type="ECO:0000313" key="12">
    <source>
        <dbReference type="EMBL" id="KNC24524.1"/>
    </source>
</evidence>
<comment type="subcellular location">
    <subcellularLocation>
        <location evidence="1">Membrane</location>
        <topology evidence="1">Single-pass type II membrane protein</topology>
    </subcellularLocation>
</comment>
<gene>
    <name evidence="12" type="ORF">FF38_08900</name>
</gene>
<dbReference type="Pfam" id="PF00561">
    <property type="entry name" value="Abhydrolase_1"/>
    <property type="match status" value="1"/>
</dbReference>
<dbReference type="GO" id="GO:0008126">
    <property type="term" value="F:acetylesterase activity"/>
    <property type="evidence" value="ECO:0007669"/>
    <property type="project" value="TreeGrafter"/>
</dbReference>
<dbReference type="OrthoDB" id="5954035at2759"/>
<evidence type="ECO:0000256" key="1">
    <source>
        <dbReference type="ARBA" id="ARBA00004606"/>
    </source>
</evidence>
<comment type="caution">
    <text evidence="12">The sequence shown here is derived from an EMBL/GenBank/DDBJ whole genome shotgun (WGS) entry which is preliminary data.</text>
</comment>
<dbReference type="GO" id="GO:0046464">
    <property type="term" value="P:acylglycerol catabolic process"/>
    <property type="evidence" value="ECO:0007669"/>
    <property type="project" value="TreeGrafter"/>
</dbReference>
<dbReference type="InterPro" id="IPR000952">
    <property type="entry name" value="AB_hydrolase_4_CS"/>
</dbReference>
<evidence type="ECO:0000256" key="2">
    <source>
        <dbReference type="ARBA" id="ARBA00010884"/>
    </source>
</evidence>
<protein>
    <submittedName>
        <fullName evidence="12">Abhydrolase domain-containing protein 2</fullName>
    </submittedName>
</protein>
<feature type="transmembrane region" description="Helical" evidence="10">
    <location>
        <begin position="47"/>
        <end position="69"/>
    </location>
</feature>
<dbReference type="PROSITE" id="PS01133">
    <property type="entry name" value="UPF0017"/>
    <property type="match status" value="1"/>
</dbReference>
<dbReference type="PANTHER" id="PTHR10794:SF45">
    <property type="entry name" value="MONOACYLGLYCEROL LIPASE ABHD2"/>
    <property type="match status" value="1"/>
</dbReference>
<dbReference type="GO" id="GO:0043401">
    <property type="term" value="P:steroid hormone receptor signaling pathway"/>
    <property type="evidence" value="ECO:0007669"/>
    <property type="project" value="TreeGrafter"/>
</dbReference>
<name>A0A0L0BZ64_LUCCU</name>
<keyword evidence="13" id="KW-1185">Reference proteome</keyword>
<feature type="domain" description="AB hydrolase-1" evidence="11">
    <location>
        <begin position="162"/>
        <end position="414"/>
    </location>
</feature>
<dbReference type="GO" id="GO:0047372">
    <property type="term" value="F:monoacylglycerol lipase activity"/>
    <property type="evidence" value="ECO:0007669"/>
    <property type="project" value="TreeGrafter"/>
</dbReference>
<dbReference type="InterPro" id="IPR029058">
    <property type="entry name" value="AB_hydrolase_fold"/>
</dbReference>
<reference evidence="12 13" key="1">
    <citation type="journal article" date="2015" name="Nat. Commun.">
        <title>Lucilia cuprina genome unlocks parasitic fly biology to underpin future interventions.</title>
        <authorList>
            <person name="Anstead C.A."/>
            <person name="Korhonen P.K."/>
            <person name="Young N.D."/>
            <person name="Hall R.S."/>
            <person name="Jex A.R."/>
            <person name="Murali S.C."/>
            <person name="Hughes D.S."/>
            <person name="Lee S.F."/>
            <person name="Perry T."/>
            <person name="Stroehlein A.J."/>
            <person name="Ansell B.R."/>
            <person name="Breugelmans B."/>
            <person name="Hofmann A."/>
            <person name="Qu J."/>
            <person name="Dugan S."/>
            <person name="Lee S.L."/>
            <person name="Chao H."/>
            <person name="Dinh H."/>
            <person name="Han Y."/>
            <person name="Doddapaneni H.V."/>
            <person name="Worley K.C."/>
            <person name="Muzny D.M."/>
            <person name="Ioannidis P."/>
            <person name="Waterhouse R.M."/>
            <person name="Zdobnov E.M."/>
            <person name="James P.J."/>
            <person name="Bagnall N.H."/>
            <person name="Kotze A.C."/>
            <person name="Gibbs R.A."/>
            <person name="Richards S."/>
            <person name="Batterham P."/>
            <person name="Gasser R.B."/>
        </authorList>
    </citation>
    <scope>NUCLEOTIDE SEQUENCE [LARGE SCALE GENOMIC DNA]</scope>
    <source>
        <strain evidence="12 13">LS</strain>
        <tissue evidence="12">Full body</tissue>
    </source>
</reference>
<keyword evidence="7 10" id="KW-1133">Transmembrane helix</keyword>
<dbReference type="SUPFAM" id="SSF53474">
    <property type="entry name" value="alpha/beta-Hydrolases"/>
    <property type="match status" value="1"/>
</dbReference>
<accession>A0A0L0BZ64</accession>
<dbReference type="GO" id="GO:0036126">
    <property type="term" value="C:sperm flagellum"/>
    <property type="evidence" value="ECO:0007669"/>
    <property type="project" value="TreeGrafter"/>
</dbReference>
<dbReference type="InterPro" id="IPR012020">
    <property type="entry name" value="ABHD4"/>
</dbReference>
<dbReference type="GO" id="GO:0097524">
    <property type="term" value="C:sperm plasma membrane"/>
    <property type="evidence" value="ECO:0007669"/>
    <property type="project" value="TreeGrafter"/>
</dbReference>
<keyword evidence="6" id="KW-0735">Signal-anchor</keyword>
<comment type="similarity">
    <text evidence="2">Belongs to the AB hydrolase superfamily. AB hydrolase 4 family.</text>
</comment>
<dbReference type="EMBL" id="JRES01001220">
    <property type="protein sequence ID" value="KNC24524.1"/>
    <property type="molecule type" value="Genomic_DNA"/>
</dbReference>
<feature type="active site" description="Charge relay system" evidence="9">
    <location>
        <position position="241"/>
    </location>
</feature>
<evidence type="ECO:0000256" key="3">
    <source>
        <dbReference type="ARBA" id="ARBA00022487"/>
    </source>
</evidence>
<organism evidence="12 13">
    <name type="scientific">Lucilia cuprina</name>
    <name type="common">Green bottle fly</name>
    <name type="synonym">Australian sheep blowfly</name>
    <dbReference type="NCBI Taxonomy" id="7375"/>
    <lineage>
        <taxon>Eukaryota</taxon>
        <taxon>Metazoa</taxon>
        <taxon>Ecdysozoa</taxon>
        <taxon>Arthropoda</taxon>
        <taxon>Hexapoda</taxon>
        <taxon>Insecta</taxon>
        <taxon>Pterygota</taxon>
        <taxon>Neoptera</taxon>
        <taxon>Endopterygota</taxon>
        <taxon>Diptera</taxon>
        <taxon>Brachycera</taxon>
        <taxon>Muscomorpha</taxon>
        <taxon>Oestroidea</taxon>
        <taxon>Calliphoridae</taxon>
        <taxon>Luciliinae</taxon>
        <taxon>Lucilia</taxon>
    </lineage>
</organism>
<dbReference type="PANTHER" id="PTHR10794">
    <property type="entry name" value="ABHYDROLASE DOMAIN-CONTAINING PROTEIN"/>
    <property type="match status" value="1"/>
</dbReference>
<evidence type="ECO:0000256" key="10">
    <source>
        <dbReference type="SAM" id="Phobius"/>
    </source>
</evidence>
<evidence type="ECO:0000256" key="5">
    <source>
        <dbReference type="ARBA" id="ARBA00022801"/>
    </source>
</evidence>
<keyword evidence="5 12" id="KW-0378">Hydrolase</keyword>
<evidence type="ECO:0000256" key="7">
    <source>
        <dbReference type="ARBA" id="ARBA00022989"/>
    </source>
</evidence>
<dbReference type="Gene3D" id="3.40.50.1820">
    <property type="entry name" value="alpha/beta hydrolase"/>
    <property type="match status" value="1"/>
</dbReference>
<dbReference type="STRING" id="7375.A0A0L0BZ64"/>
<dbReference type="AlphaFoldDB" id="A0A0L0BZ64"/>
<evidence type="ECO:0000313" key="13">
    <source>
        <dbReference type="Proteomes" id="UP000037069"/>
    </source>
</evidence>
<dbReference type="InterPro" id="IPR000073">
    <property type="entry name" value="AB_hydrolase_1"/>
</dbReference>
<dbReference type="GO" id="GO:0051793">
    <property type="term" value="P:medium-chain fatty acid catabolic process"/>
    <property type="evidence" value="ECO:0007669"/>
    <property type="project" value="TreeGrafter"/>
</dbReference>